<keyword evidence="2" id="KW-1185">Reference proteome</keyword>
<accession>A0ACC1QRQ7</accession>
<organism evidence="1 2">
    <name type="scientific">Lecanicillium saksenae</name>
    <dbReference type="NCBI Taxonomy" id="468837"/>
    <lineage>
        <taxon>Eukaryota</taxon>
        <taxon>Fungi</taxon>
        <taxon>Dikarya</taxon>
        <taxon>Ascomycota</taxon>
        <taxon>Pezizomycotina</taxon>
        <taxon>Sordariomycetes</taxon>
        <taxon>Hypocreomycetidae</taxon>
        <taxon>Hypocreales</taxon>
        <taxon>Cordycipitaceae</taxon>
        <taxon>Lecanicillium</taxon>
    </lineage>
</organism>
<protein>
    <submittedName>
        <fullName evidence="1">Uncharacterized protein</fullName>
    </submittedName>
</protein>
<proteinExistence type="predicted"/>
<dbReference type="EMBL" id="JANAKD010000666">
    <property type="protein sequence ID" value="KAJ3490944.1"/>
    <property type="molecule type" value="Genomic_DNA"/>
</dbReference>
<evidence type="ECO:0000313" key="1">
    <source>
        <dbReference type="EMBL" id="KAJ3490944.1"/>
    </source>
</evidence>
<dbReference type="Proteomes" id="UP001148737">
    <property type="component" value="Unassembled WGS sequence"/>
</dbReference>
<comment type="caution">
    <text evidence="1">The sequence shown here is derived from an EMBL/GenBank/DDBJ whole genome shotgun (WGS) entry which is preliminary data.</text>
</comment>
<name>A0ACC1QRQ7_9HYPO</name>
<gene>
    <name evidence="1" type="ORF">NLG97_g5686</name>
</gene>
<evidence type="ECO:0000313" key="2">
    <source>
        <dbReference type="Proteomes" id="UP001148737"/>
    </source>
</evidence>
<reference evidence="1" key="1">
    <citation type="submission" date="2022-07" db="EMBL/GenBank/DDBJ databases">
        <title>Genome Sequence of Lecanicillium saksenae.</title>
        <authorList>
            <person name="Buettner E."/>
        </authorList>
    </citation>
    <scope>NUCLEOTIDE SEQUENCE</scope>
    <source>
        <strain evidence="1">VT-O1</strain>
    </source>
</reference>
<sequence length="179" mass="18661">MPRGGYDCTGAAPGSFASREGRQLFPCGGGNTPRASQASMFPGAAMQYQPVGSTTPRASQMFAAPHQGQAMAMGMGYGFHGTGAPQSGFMPQQQQSGAYMSGPGFAPAQPQMQTVTHYGYSPSTIQVPVGTAPAGGVTNPGMMYATRGGYPAPQQQQQKQHASVYGGFVPMQAPYYRHP</sequence>